<accession>A0A7Y4A0B0</accession>
<evidence type="ECO:0000256" key="3">
    <source>
        <dbReference type="ARBA" id="ARBA00023237"/>
    </source>
</evidence>
<keyword evidence="1" id="KW-0472">Membrane</keyword>
<dbReference type="AlphaFoldDB" id="A0A7Y4A0B0"/>
<protein>
    <submittedName>
        <fullName evidence="6">ShlB/FhaC/HecB family hemolysin secretion/activation protein</fullName>
    </submittedName>
</protein>
<dbReference type="Pfam" id="PF08479">
    <property type="entry name" value="POTRA_2"/>
    <property type="match status" value="1"/>
</dbReference>
<dbReference type="PANTHER" id="PTHR34597">
    <property type="entry name" value="SLR1661 PROTEIN"/>
    <property type="match status" value="1"/>
</dbReference>
<feature type="domain" description="Haemolysin activator HlyB C-terminal" evidence="4">
    <location>
        <begin position="136"/>
        <end position="442"/>
    </location>
</feature>
<evidence type="ECO:0000256" key="1">
    <source>
        <dbReference type="ARBA" id="ARBA00022452"/>
    </source>
</evidence>
<dbReference type="GO" id="GO:0008320">
    <property type="term" value="F:protein transmembrane transporter activity"/>
    <property type="evidence" value="ECO:0007669"/>
    <property type="project" value="TreeGrafter"/>
</dbReference>
<organism evidence="6 7">
    <name type="scientific">Vibrio pectenicida</name>
    <dbReference type="NCBI Taxonomy" id="62763"/>
    <lineage>
        <taxon>Bacteria</taxon>
        <taxon>Pseudomonadati</taxon>
        <taxon>Pseudomonadota</taxon>
        <taxon>Gammaproteobacteria</taxon>
        <taxon>Vibrionales</taxon>
        <taxon>Vibrionaceae</taxon>
        <taxon>Vibrio</taxon>
    </lineage>
</organism>
<dbReference type="InterPro" id="IPR013686">
    <property type="entry name" value="Polypept-transport_assoc_ShlB"/>
</dbReference>
<sequence length="482" mass="53659">MLNGNSIFSDETLLSLLDTTARTLDFSGIRSLANTITAFYHTHDYPFTRAIIPAQTLTDGKLQIEIIEGRYGDISISNDELNADYLETAQQYLSLLKAGNIIKGSELENICLILDDQPGYKVTPVIRPGESIGLGDLIINMSPDTHYGGSVRLDNHGNRYTGSGRIEAKGYLNSPLTFGDKFDTTIIYTEENMWFGSLAYSLPLLHSGLRGNMGFQHTDYQLGKEFSSLDAHGTADIISAGLSYPLIRSQQKNLSFFTTYQRKWLVDEQRITSTKAKKSSDTITTALNFDYRDTFWGGGVTYGSLSWAHGFLDLDDNLYAVDNLTAHTQGVFDKINLDVRRIQALPAKKLSLYVRIVGQKAFENLDSSEDFGLGGPNGVRAYPVGESYGDEGIFGQVELRHTYNNNINPYIFYDYGHIKTNHTSWTTQDNDRSIGGIGFGLQAIYKSLNIDTAAAWRTIGGFPQSDSRITTPTLWLNISYNF</sequence>
<proteinExistence type="predicted"/>
<dbReference type="RefSeq" id="WP_171361395.1">
    <property type="nucleotide sequence ID" value="NZ_VTXC01000034.1"/>
</dbReference>
<keyword evidence="3" id="KW-0998">Cell outer membrane</keyword>
<dbReference type="EMBL" id="VTXC01000034">
    <property type="protein sequence ID" value="NOH72203.1"/>
    <property type="molecule type" value="Genomic_DNA"/>
</dbReference>
<keyword evidence="2" id="KW-0812">Transmembrane</keyword>
<evidence type="ECO:0000259" key="5">
    <source>
        <dbReference type="Pfam" id="PF08479"/>
    </source>
</evidence>
<name>A0A7Y4A0B0_9VIBR</name>
<dbReference type="Pfam" id="PF03865">
    <property type="entry name" value="ShlB"/>
    <property type="match status" value="1"/>
</dbReference>
<gene>
    <name evidence="6" type="ORF">F0225_12770</name>
</gene>
<dbReference type="GO" id="GO:0098046">
    <property type="term" value="C:type V protein secretion system complex"/>
    <property type="evidence" value="ECO:0007669"/>
    <property type="project" value="TreeGrafter"/>
</dbReference>
<dbReference type="InterPro" id="IPR005565">
    <property type="entry name" value="Hemolysn_activator_HlyB_C"/>
</dbReference>
<feature type="domain" description="Polypeptide-transport-associated ShlB-type" evidence="5">
    <location>
        <begin position="2"/>
        <end position="69"/>
    </location>
</feature>
<evidence type="ECO:0000256" key="2">
    <source>
        <dbReference type="ARBA" id="ARBA00022692"/>
    </source>
</evidence>
<comment type="caution">
    <text evidence="6">The sequence shown here is derived from an EMBL/GenBank/DDBJ whole genome shotgun (WGS) entry which is preliminary data.</text>
</comment>
<evidence type="ECO:0000313" key="6">
    <source>
        <dbReference type="EMBL" id="NOH72203.1"/>
    </source>
</evidence>
<keyword evidence="1" id="KW-1134">Transmembrane beta strand</keyword>
<dbReference type="InterPro" id="IPR051544">
    <property type="entry name" value="TPS_OM_transporter"/>
</dbReference>
<dbReference type="Gene3D" id="3.10.20.310">
    <property type="entry name" value="membrane protein fhac"/>
    <property type="match status" value="1"/>
</dbReference>
<dbReference type="PANTHER" id="PTHR34597:SF1">
    <property type="entry name" value="HEME_HEMOPEXIN TRANSPORTER PROTEIN HUXB"/>
    <property type="match status" value="1"/>
</dbReference>
<evidence type="ECO:0000313" key="7">
    <source>
        <dbReference type="Proteomes" id="UP000565719"/>
    </source>
</evidence>
<dbReference type="GO" id="GO:0046819">
    <property type="term" value="P:protein secretion by the type V secretion system"/>
    <property type="evidence" value="ECO:0007669"/>
    <property type="project" value="TreeGrafter"/>
</dbReference>
<dbReference type="Gene3D" id="2.40.160.50">
    <property type="entry name" value="membrane protein fhac: a member of the omp85/tpsb transporter family"/>
    <property type="match status" value="1"/>
</dbReference>
<dbReference type="Proteomes" id="UP000565719">
    <property type="component" value="Unassembled WGS sequence"/>
</dbReference>
<evidence type="ECO:0000259" key="4">
    <source>
        <dbReference type="Pfam" id="PF03865"/>
    </source>
</evidence>
<reference evidence="6 7" key="1">
    <citation type="submission" date="2019-09" db="EMBL/GenBank/DDBJ databases">
        <title>Draft genome sequencing and comparative genomics of hatchery-associated Vibrios.</title>
        <authorList>
            <person name="Kehlet-Delgado H."/>
            <person name="Mueller R.S."/>
        </authorList>
    </citation>
    <scope>NUCLEOTIDE SEQUENCE [LARGE SCALE GENOMIC DNA]</scope>
    <source>
        <strain evidence="6 7">99-46-Y</strain>
    </source>
</reference>